<evidence type="ECO:0000313" key="2">
    <source>
        <dbReference type="EMBL" id="EEC03662.1"/>
    </source>
</evidence>
<feature type="region of interest" description="Disordered" evidence="1">
    <location>
        <begin position="16"/>
        <end position="40"/>
    </location>
</feature>
<dbReference type="EnsemblMetazoa" id="ISCW001889-RA">
    <property type="protein sequence ID" value="ISCW001889-PA"/>
    <property type="gene ID" value="ISCW001889"/>
</dbReference>
<reference evidence="3" key="2">
    <citation type="submission" date="2020-05" db="UniProtKB">
        <authorList>
            <consortium name="EnsemblMetazoa"/>
        </authorList>
    </citation>
    <scope>IDENTIFICATION</scope>
    <source>
        <strain evidence="3">wikel</strain>
    </source>
</reference>
<name>B7PAP0_IXOSC</name>
<dbReference type="VEuPathDB" id="VectorBase:ISCW001889"/>
<reference evidence="2 4" key="1">
    <citation type="submission" date="2008-03" db="EMBL/GenBank/DDBJ databases">
        <title>Annotation of Ixodes scapularis.</title>
        <authorList>
            <consortium name="Ixodes scapularis Genome Project Consortium"/>
            <person name="Caler E."/>
            <person name="Hannick L.I."/>
            <person name="Bidwell S."/>
            <person name="Joardar V."/>
            <person name="Thiagarajan M."/>
            <person name="Amedeo P."/>
            <person name="Galinsky K.J."/>
            <person name="Schobel S."/>
            <person name="Inman J."/>
            <person name="Hostetler J."/>
            <person name="Miller J."/>
            <person name="Hammond M."/>
            <person name="Megy K."/>
            <person name="Lawson D."/>
            <person name="Kodira C."/>
            <person name="Sutton G."/>
            <person name="Meyer J."/>
            <person name="Hill C.A."/>
            <person name="Birren B."/>
            <person name="Nene V."/>
            <person name="Collins F."/>
            <person name="Alarcon-Chaidez F."/>
            <person name="Wikel S."/>
            <person name="Strausberg R."/>
        </authorList>
    </citation>
    <scope>NUCLEOTIDE SEQUENCE [LARGE SCALE GENOMIC DNA]</scope>
    <source>
        <strain evidence="4">Wikel</strain>
        <strain evidence="2">Wikel colony</strain>
    </source>
</reference>
<dbReference type="AlphaFoldDB" id="B7PAP0"/>
<sequence>MVWTLYLGTTGTPIQASTFPKPYGDSSGPYPPNGDSPAPARFVLAPNGPRLRNDGTLSQTLTACTVADTASA</sequence>
<protein>
    <submittedName>
        <fullName evidence="2 3">Uncharacterized protein</fullName>
    </submittedName>
</protein>
<organism>
    <name type="scientific">Ixodes scapularis</name>
    <name type="common">Black-legged tick</name>
    <name type="synonym">Deer tick</name>
    <dbReference type="NCBI Taxonomy" id="6945"/>
    <lineage>
        <taxon>Eukaryota</taxon>
        <taxon>Metazoa</taxon>
        <taxon>Ecdysozoa</taxon>
        <taxon>Arthropoda</taxon>
        <taxon>Chelicerata</taxon>
        <taxon>Arachnida</taxon>
        <taxon>Acari</taxon>
        <taxon>Parasitiformes</taxon>
        <taxon>Ixodida</taxon>
        <taxon>Ixodoidea</taxon>
        <taxon>Ixodidae</taxon>
        <taxon>Ixodinae</taxon>
        <taxon>Ixodes</taxon>
    </lineage>
</organism>
<dbReference type="EMBL" id="ABJB010449725">
    <property type="status" value="NOT_ANNOTATED_CDS"/>
    <property type="molecule type" value="Genomic_DNA"/>
</dbReference>
<dbReference type="InParanoid" id="B7PAP0"/>
<evidence type="ECO:0000313" key="4">
    <source>
        <dbReference type="Proteomes" id="UP000001555"/>
    </source>
</evidence>
<accession>B7PAP0</accession>
<evidence type="ECO:0000313" key="3">
    <source>
        <dbReference type="EnsemblMetazoa" id="ISCW001889-PA"/>
    </source>
</evidence>
<proteinExistence type="predicted"/>
<evidence type="ECO:0000256" key="1">
    <source>
        <dbReference type="SAM" id="MobiDB-lite"/>
    </source>
</evidence>
<keyword evidence="4" id="KW-1185">Reference proteome</keyword>
<dbReference type="EMBL" id="DS672340">
    <property type="protein sequence ID" value="EEC03662.1"/>
    <property type="molecule type" value="Genomic_DNA"/>
</dbReference>
<dbReference type="HOGENOM" id="CLU_2725002_0_0_1"/>
<gene>
    <name evidence="2" type="ORF">IscW_ISCW001889</name>
</gene>
<dbReference type="Proteomes" id="UP000001555">
    <property type="component" value="Unassembled WGS sequence"/>
</dbReference>
<dbReference type="PaxDb" id="6945-B7PAP0"/>